<comment type="caution">
    <text evidence="1">The sequence shown here is derived from an EMBL/GenBank/DDBJ whole genome shotgun (WGS) entry which is preliminary data.</text>
</comment>
<reference evidence="1 2" key="1">
    <citation type="submission" date="2023-07" db="EMBL/GenBank/DDBJ databases">
        <title>Sorghum-associated microbial communities from plants grown in Nebraska, USA.</title>
        <authorList>
            <person name="Schachtman D."/>
        </authorList>
    </citation>
    <scope>NUCLEOTIDE SEQUENCE [LARGE SCALE GENOMIC DNA]</scope>
    <source>
        <strain evidence="1 2">CC482</strain>
    </source>
</reference>
<dbReference type="EMBL" id="JAUSSU010000004">
    <property type="protein sequence ID" value="MDQ0112718.1"/>
    <property type="molecule type" value="Genomic_DNA"/>
</dbReference>
<gene>
    <name evidence="1" type="ORF">J2T15_002153</name>
</gene>
<name>A0ABT9U141_PAEHA</name>
<evidence type="ECO:0000313" key="2">
    <source>
        <dbReference type="Proteomes" id="UP001229346"/>
    </source>
</evidence>
<protein>
    <submittedName>
        <fullName evidence="1">Uncharacterized protein</fullName>
    </submittedName>
</protein>
<organism evidence="1 2">
    <name type="scientific">Paenibacillus harenae</name>
    <dbReference type="NCBI Taxonomy" id="306543"/>
    <lineage>
        <taxon>Bacteria</taxon>
        <taxon>Bacillati</taxon>
        <taxon>Bacillota</taxon>
        <taxon>Bacilli</taxon>
        <taxon>Bacillales</taxon>
        <taxon>Paenibacillaceae</taxon>
        <taxon>Paenibacillus</taxon>
    </lineage>
</organism>
<dbReference type="RefSeq" id="WP_307203634.1">
    <property type="nucleotide sequence ID" value="NZ_JAUSSU010000004.1"/>
</dbReference>
<dbReference type="Proteomes" id="UP001229346">
    <property type="component" value="Unassembled WGS sequence"/>
</dbReference>
<accession>A0ABT9U141</accession>
<sequence>MTKGRGIAPICRYDGTLELSFFYLPPAKLPMAKAYREALHMPVIAVGHEPDLPMQYRRAY</sequence>
<keyword evidence="2" id="KW-1185">Reference proteome</keyword>
<proteinExistence type="predicted"/>
<evidence type="ECO:0000313" key="1">
    <source>
        <dbReference type="EMBL" id="MDQ0112718.1"/>
    </source>
</evidence>